<dbReference type="InterPro" id="IPR043502">
    <property type="entry name" value="DNA/RNA_pol_sf"/>
</dbReference>
<evidence type="ECO:0000259" key="1">
    <source>
        <dbReference type="PROSITE" id="PS50878"/>
    </source>
</evidence>
<dbReference type="Pfam" id="PF00078">
    <property type="entry name" value="RVT_1"/>
    <property type="match status" value="1"/>
</dbReference>
<dbReference type="RefSeq" id="XP_027186114.1">
    <property type="nucleotide sequence ID" value="XM_027330313.1"/>
</dbReference>
<protein>
    <submittedName>
        <fullName evidence="3">Uncharacterized protein LOC113784157</fullName>
    </submittedName>
</protein>
<dbReference type="FunFam" id="3.30.70.270:FF:000003">
    <property type="entry name" value="Transposon Ty3-G Gag-Pol polyprotein"/>
    <property type="match status" value="1"/>
</dbReference>
<dbReference type="OrthoDB" id="415724at2759"/>
<proteinExistence type="predicted"/>
<dbReference type="PANTHER" id="PTHR33064:SF37">
    <property type="entry name" value="RIBONUCLEASE H"/>
    <property type="match status" value="1"/>
</dbReference>
<dbReference type="STRING" id="3827.A0A3Q7WWN6"/>
<feature type="domain" description="Reverse transcriptase" evidence="1">
    <location>
        <begin position="1"/>
        <end position="67"/>
    </location>
</feature>
<name>A0A3Q7WWN6_CICAR</name>
<dbReference type="SUPFAM" id="SSF56672">
    <property type="entry name" value="DNA/RNA polymerases"/>
    <property type="match status" value="1"/>
</dbReference>
<sequence>MNRIFSPFLDKFVVVFIDDILIYSRTEEEHGKHLHQVLEVLHEKKLYANLSTCKFWLENVNFLGHVITKKGIVVDPAKIETVLTWKQPQTITCIRSFFGLAGYYKRFIEVLVLPKPKEPYEVYCDASHQGLECVLMQHKKVVASPQDN</sequence>
<dbReference type="PANTHER" id="PTHR33064">
    <property type="entry name" value="POL PROTEIN"/>
    <property type="match status" value="1"/>
</dbReference>
<accession>A0A3Q7WWN6</accession>
<keyword evidence="2" id="KW-1185">Reference proteome</keyword>
<gene>
    <name evidence="3" type="primary">LOC113784157</name>
</gene>
<dbReference type="Proteomes" id="UP000087171">
    <property type="component" value="Unplaced"/>
</dbReference>
<reference evidence="3" key="1">
    <citation type="submission" date="2025-08" db="UniProtKB">
        <authorList>
            <consortium name="RefSeq"/>
        </authorList>
    </citation>
    <scope>IDENTIFICATION</scope>
    <source>
        <tissue evidence="3">Etiolated seedlings</tissue>
    </source>
</reference>
<evidence type="ECO:0000313" key="2">
    <source>
        <dbReference type="Proteomes" id="UP000087171"/>
    </source>
</evidence>
<dbReference type="PROSITE" id="PS50878">
    <property type="entry name" value="RT_POL"/>
    <property type="match status" value="1"/>
</dbReference>
<organism evidence="2 3">
    <name type="scientific">Cicer arietinum</name>
    <name type="common">Chickpea</name>
    <name type="synonym">Garbanzo</name>
    <dbReference type="NCBI Taxonomy" id="3827"/>
    <lineage>
        <taxon>Eukaryota</taxon>
        <taxon>Viridiplantae</taxon>
        <taxon>Streptophyta</taxon>
        <taxon>Embryophyta</taxon>
        <taxon>Tracheophyta</taxon>
        <taxon>Spermatophyta</taxon>
        <taxon>Magnoliopsida</taxon>
        <taxon>eudicotyledons</taxon>
        <taxon>Gunneridae</taxon>
        <taxon>Pentapetalae</taxon>
        <taxon>rosids</taxon>
        <taxon>fabids</taxon>
        <taxon>Fabales</taxon>
        <taxon>Fabaceae</taxon>
        <taxon>Papilionoideae</taxon>
        <taxon>50 kb inversion clade</taxon>
        <taxon>NPAAA clade</taxon>
        <taxon>Hologalegina</taxon>
        <taxon>IRL clade</taxon>
        <taxon>Cicereae</taxon>
        <taxon>Cicer</taxon>
    </lineage>
</organism>
<dbReference type="CDD" id="cd01647">
    <property type="entry name" value="RT_LTR"/>
    <property type="match status" value="1"/>
</dbReference>
<dbReference type="KEGG" id="cam:113784157"/>
<evidence type="ECO:0000313" key="3">
    <source>
        <dbReference type="RefSeq" id="XP_027186114.1"/>
    </source>
</evidence>
<dbReference type="InterPro" id="IPR043128">
    <property type="entry name" value="Rev_trsase/Diguanyl_cyclase"/>
</dbReference>
<dbReference type="AlphaFoldDB" id="A0A3Q7WWN6"/>
<dbReference type="InterPro" id="IPR000477">
    <property type="entry name" value="RT_dom"/>
</dbReference>
<dbReference type="GeneID" id="113784157"/>
<dbReference type="InterPro" id="IPR051320">
    <property type="entry name" value="Viral_Replic_Matur_Polypro"/>
</dbReference>
<dbReference type="Gene3D" id="3.30.70.270">
    <property type="match status" value="2"/>
</dbReference>